<dbReference type="SUPFAM" id="SSF52047">
    <property type="entry name" value="RNI-like"/>
    <property type="match status" value="1"/>
</dbReference>
<evidence type="ECO:0000259" key="1">
    <source>
        <dbReference type="PROSITE" id="PS50181"/>
    </source>
</evidence>
<dbReference type="SUPFAM" id="SSF81383">
    <property type="entry name" value="F-box domain"/>
    <property type="match status" value="1"/>
</dbReference>
<dbReference type="PROSITE" id="PS50181">
    <property type="entry name" value="FBOX"/>
    <property type="match status" value="1"/>
</dbReference>
<dbReference type="AlphaFoldDB" id="A0AAD4IP60"/>
<dbReference type="EMBL" id="SDAM02029566">
    <property type="protein sequence ID" value="KAH6756216.1"/>
    <property type="molecule type" value="Genomic_DNA"/>
</dbReference>
<dbReference type="Proteomes" id="UP001190926">
    <property type="component" value="Unassembled WGS sequence"/>
</dbReference>
<dbReference type="Pfam" id="PF24758">
    <property type="entry name" value="LRR_At5g56370"/>
    <property type="match status" value="1"/>
</dbReference>
<dbReference type="Pfam" id="PF00646">
    <property type="entry name" value="F-box"/>
    <property type="match status" value="1"/>
</dbReference>
<dbReference type="InterPro" id="IPR055411">
    <property type="entry name" value="LRR_FXL15/At3g58940/PEG3-like"/>
</dbReference>
<evidence type="ECO:0000313" key="3">
    <source>
        <dbReference type="Proteomes" id="UP001190926"/>
    </source>
</evidence>
<feature type="domain" description="F-box" evidence="1">
    <location>
        <begin position="84"/>
        <end position="132"/>
    </location>
</feature>
<dbReference type="Gene3D" id="3.80.10.10">
    <property type="entry name" value="Ribonuclease Inhibitor"/>
    <property type="match status" value="1"/>
</dbReference>
<proteinExistence type="predicted"/>
<protein>
    <recommendedName>
        <fullName evidence="1">F-box domain-containing protein</fullName>
    </recommendedName>
</protein>
<dbReference type="PANTHER" id="PTHR31900">
    <property type="entry name" value="F-BOX/RNI SUPERFAMILY PROTEIN-RELATED"/>
    <property type="match status" value="1"/>
</dbReference>
<dbReference type="Gene3D" id="1.20.1280.50">
    <property type="match status" value="1"/>
</dbReference>
<dbReference type="CDD" id="cd22160">
    <property type="entry name" value="F-box_AtFBL13-like"/>
    <property type="match status" value="1"/>
</dbReference>
<dbReference type="InterPro" id="IPR050232">
    <property type="entry name" value="FBL13/AtMIF1-like"/>
</dbReference>
<dbReference type="InterPro" id="IPR032675">
    <property type="entry name" value="LRR_dom_sf"/>
</dbReference>
<dbReference type="InterPro" id="IPR001810">
    <property type="entry name" value="F-box_dom"/>
</dbReference>
<gene>
    <name evidence="2" type="ORF">C2S53_004315</name>
</gene>
<comment type="caution">
    <text evidence="2">The sequence shown here is derived from an EMBL/GenBank/DDBJ whole genome shotgun (WGS) entry which is preliminary data.</text>
</comment>
<keyword evidence="3" id="KW-1185">Reference proteome</keyword>
<dbReference type="InterPro" id="IPR053781">
    <property type="entry name" value="F-box_AtFBL13-like"/>
</dbReference>
<accession>A0AAD4IP60</accession>
<sequence length="522" mass="60347">MKRLLAPQDEMGRQLDISIDGDSVETNRAIEFVGFGITETAGNARILPNCRFHFLGYGRSDRVKEAFLLNCFEEMTGSKSSEPEDRLSELPDSLIFEIFGFLPTVDVVRTTVLSNRWKNLWTTTPNLTFNDTMMGGTDKARNFINGALKLWRGIKLLKFSVHLCEKLEMSMVSDINSWVRFATEKEVEDLCLDLTFQDNQVMCWVPQCLYSCSSLKALSLVGCFIYIQGGLQWNQLKSLKIDNDWLKHNIVNQILCSCPQLEVLSFSVYESNDSLNVQSSSLKELTIEKYIREVTEQSMVSELTIWAPNLEKLHMSGAAYNKYFLQNVSSLTHVTLGFYGPIRYVEPLTLWNDILSHRLLDIFPSIQHVEKVTLSDWCFQVLGTMKRRYLPLLLPNVTCLEVCGCFLELKQMVRLLEMLPKLKMLVLVTEEGARYPNLPEIRLKCRKRFLKSFLRQLRSVEVRWTRGDTSFYALMELLLRQASQLQQVVFRKRMDLELEVTSYFYIRGTAGEKTEILNYMKS</sequence>
<organism evidence="2 3">
    <name type="scientific">Perilla frutescens var. hirtella</name>
    <name type="common">Perilla citriodora</name>
    <name type="synonym">Perilla setoyensis</name>
    <dbReference type="NCBI Taxonomy" id="608512"/>
    <lineage>
        <taxon>Eukaryota</taxon>
        <taxon>Viridiplantae</taxon>
        <taxon>Streptophyta</taxon>
        <taxon>Embryophyta</taxon>
        <taxon>Tracheophyta</taxon>
        <taxon>Spermatophyta</taxon>
        <taxon>Magnoliopsida</taxon>
        <taxon>eudicotyledons</taxon>
        <taxon>Gunneridae</taxon>
        <taxon>Pentapetalae</taxon>
        <taxon>asterids</taxon>
        <taxon>lamiids</taxon>
        <taxon>Lamiales</taxon>
        <taxon>Lamiaceae</taxon>
        <taxon>Nepetoideae</taxon>
        <taxon>Elsholtzieae</taxon>
        <taxon>Perilla</taxon>
    </lineage>
</organism>
<dbReference type="InterPro" id="IPR036047">
    <property type="entry name" value="F-box-like_dom_sf"/>
</dbReference>
<dbReference type="PANTHER" id="PTHR31900:SF32">
    <property type="entry name" value="F-BOX_RNI_FBD-LIKE DOMAIN PROTEIN"/>
    <property type="match status" value="1"/>
</dbReference>
<evidence type="ECO:0000313" key="2">
    <source>
        <dbReference type="EMBL" id="KAH6756216.1"/>
    </source>
</evidence>
<name>A0AAD4IP60_PERFH</name>
<reference evidence="2 3" key="1">
    <citation type="journal article" date="2021" name="Nat. Commun.">
        <title>Incipient diploidization of the medicinal plant Perilla within 10,000 years.</title>
        <authorList>
            <person name="Zhang Y."/>
            <person name="Shen Q."/>
            <person name="Leng L."/>
            <person name="Zhang D."/>
            <person name="Chen S."/>
            <person name="Shi Y."/>
            <person name="Ning Z."/>
            <person name="Chen S."/>
        </authorList>
    </citation>
    <scope>NUCLEOTIDE SEQUENCE [LARGE SCALE GENOMIC DNA]</scope>
    <source>
        <strain evidence="3">cv. PC099</strain>
    </source>
</reference>